<evidence type="ECO:0000256" key="4">
    <source>
        <dbReference type="SAM" id="MobiDB-lite"/>
    </source>
</evidence>
<gene>
    <name evidence="6" type="ORF">EKD16_23980</name>
</gene>
<keyword evidence="3" id="KW-0349">Heme</keyword>
<name>A0A4V0ZKC9_9ACTN</name>
<evidence type="ECO:0000313" key="7">
    <source>
        <dbReference type="Proteomes" id="UP000292235"/>
    </source>
</evidence>
<dbReference type="KEGG" id="strr:EKD16_23980"/>
<feature type="region of interest" description="Disordered" evidence="4">
    <location>
        <begin position="59"/>
        <end position="83"/>
    </location>
</feature>
<dbReference type="PROSITE" id="PS51007">
    <property type="entry name" value="CYTC"/>
    <property type="match status" value="1"/>
</dbReference>
<proteinExistence type="predicted"/>
<keyword evidence="2 3" id="KW-0408">Iron</keyword>
<evidence type="ECO:0000259" key="5">
    <source>
        <dbReference type="PROSITE" id="PS51007"/>
    </source>
</evidence>
<evidence type="ECO:0000256" key="3">
    <source>
        <dbReference type="PROSITE-ProRule" id="PRU00433"/>
    </source>
</evidence>
<dbReference type="GO" id="GO:0020037">
    <property type="term" value="F:heme binding"/>
    <property type="evidence" value="ECO:0007669"/>
    <property type="project" value="InterPro"/>
</dbReference>
<keyword evidence="1 3" id="KW-0479">Metal-binding</keyword>
<reference evidence="6 7" key="1">
    <citation type="submission" date="2019-02" db="EMBL/GenBank/DDBJ databases">
        <authorList>
            <person name="Khodamoradi S."/>
            <person name="Hahnke R.L."/>
            <person name="Kaempfer P."/>
            <person name="Schumann P."/>
            <person name="Rohde M."/>
            <person name="Steinert M."/>
            <person name="Luzhetskyy A."/>
            <person name="Wink J."/>
            <person name="Ruckert C."/>
        </authorList>
    </citation>
    <scope>NUCLEOTIDE SEQUENCE [LARGE SCALE GENOMIC DNA]</scope>
    <source>
        <strain evidence="6 7">M2</strain>
    </source>
</reference>
<dbReference type="GO" id="GO:0009055">
    <property type="term" value="F:electron transfer activity"/>
    <property type="evidence" value="ECO:0007669"/>
    <property type="project" value="InterPro"/>
</dbReference>
<evidence type="ECO:0000256" key="2">
    <source>
        <dbReference type="ARBA" id="ARBA00023004"/>
    </source>
</evidence>
<dbReference type="Proteomes" id="UP000292235">
    <property type="component" value="Chromosome"/>
</dbReference>
<feature type="domain" description="Cytochrome c" evidence="5">
    <location>
        <begin position="234"/>
        <end position="385"/>
    </location>
</feature>
<dbReference type="SUPFAM" id="SSF52540">
    <property type="entry name" value="P-loop containing nucleoside triphosphate hydrolases"/>
    <property type="match status" value="1"/>
</dbReference>
<evidence type="ECO:0000256" key="1">
    <source>
        <dbReference type="ARBA" id="ARBA00022723"/>
    </source>
</evidence>
<accession>A0A4V0ZKC9</accession>
<dbReference type="AlphaFoldDB" id="A0A4V0ZKC9"/>
<sequence length="460" mass="49835">MTTAAHVPGRTAPRPGGVGRAPHSPFDDRMALRRVDWDAPSSAAFYRSLEAALEPRIESDGMDPVRNPYAPGAGQRPPELAGRERELRQFEVVLERVARGRPERSTVLTGLRGVGKTVLLNAFRSMAIQRLWGTGKIEARPEQSIRRPVAAALHMALRELAPRHRAPDRIEHVLGVLKAFAQAKSDDGAGAKAAKGGPRWQPGIDVPAVRGRADSGDLEIDLMELFVDAASIATDLGVGIALFIDEMQDITPDDISALCTACHELSQNGGPLIVVGAGLPHLPAVLSAGKSYSERLFSYTRIDRLSRSAADYALTAPADEEGVDFGPEALEALYRVSDGFPFFVQAYGKVTWDHALRSPITAEDVEIAAPEAEEELAVGFFGSRYERATPAERDYMRAMASLGDEPVQTTDVATSLGRRPSSLSPARDSLIKKGLVYSAERGTIAFTVPHFGRFLRRQPD</sequence>
<dbReference type="EMBL" id="CP036455">
    <property type="protein sequence ID" value="QBI56542.1"/>
    <property type="molecule type" value="Genomic_DNA"/>
</dbReference>
<dbReference type="PANTHER" id="PTHR34301:SF8">
    <property type="entry name" value="ATPASE DOMAIN-CONTAINING PROTEIN"/>
    <property type="match status" value="1"/>
</dbReference>
<dbReference type="InterPro" id="IPR027417">
    <property type="entry name" value="P-loop_NTPase"/>
</dbReference>
<dbReference type="InterPro" id="IPR009056">
    <property type="entry name" value="Cyt_c-like_dom"/>
</dbReference>
<dbReference type="Pfam" id="PF13191">
    <property type="entry name" value="AAA_16"/>
    <property type="match status" value="1"/>
</dbReference>
<dbReference type="PANTHER" id="PTHR34301">
    <property type="entry name" value="DNA-BINDING PROTEIN-RELATED"/>
    <property type="match status" value="1"/>
</dbReference>
<dbReference type="InterPro" id="IPR041664">
    <property type="entry name" value="AAA_16"/>
</dbReference>
<organism evidence="6 7">
    <name type="scientific">Streptomonospora litoralis</name>
    <dbReference type="NCBI Taxonomy" id="2498135"/>
    <lineage>
        <taxon>Bacteria</taxon>
        <taxon>Bacillati</taxon>
        <taxon>Actinomycetota</taxon>
        <taxon>Actinomycetes</taxon>
        <taxon>Streptosporangiales</taxon>
        <taxon>Nocardiopsidaceae</taxon>
        <taxon>Streptomonospora</taxon>
    </lineage>
</organism>
<dbReference type="GO" id="GO:0046872">
    <property type="term" value="F:metal ion binding"/>
    <property type="evidence" value="ECO:0007669"/>
    <property type="project" value="UniProtKB-KW"/>
</dbReference>
<protein>
    <recommendedName>
        <fullName evidence="5">Cytochrome c domain-containing protein</fullName>
    </recommendedName>
</protein>
<keyword evidence="7" id="KW-1185">Reference proteome</keyword>
<dbReference type="Gene3D" id="3.40.50.300">
    <property type="entry name" value="P-loop containing nucleotide triphosphate hydrolases"/>
    <property type="match status" value="1"/>
</dbReference>
<feature type="region of interest" description="Disordered" evidence="4">
    <location>
        <begin position="1"/>
        <end position="26"/>
    </location>
</feature>
<evidence type="ECO:0000313" key="6">
    <source>
        <dbReference type="EMBL" id="QBI56542.1"/>
    </source>
</evidence>